<dbReference type="Proteomes" id="UP000191691">
    <property type="component" value="Unassembled WGS sequence"/>
</dbReference>
<accession>A0A1V6Z9U0</accession>
<evidence type="ECO:0000256" key="1">
    <source>
        <dbReference type="ARBA" id="ARBA00006484"/>
    </source>
</evidence>
<dbReference type="STRING" id="60175.A0A1V6Z9U0"/>
<keyword evidence="2" id="KW-0521">NADP</keyword>
<dbReference type="Pfam" id="PF00106">
    <property type="entry name" value="adh_short"/>
    <property type="match status" value="1"/>
</dbReference>
<dbReference type="OMA" id="PLVPWAR"/>
<proteinExistence type="inferred from homology"/>
<dbReference type="EMBL" id="MOOB01000001">
    <property type="protein sequence ID" value="OQE96288.1"/>
    <property type="molecule type" value="Genomic_DNA"/>
</dbReference>
<dbReference type="InterPro" id="IPR036291">
    <property type="entry name" value="NAD(P)-bd_dom_sf"/>
</dbReference>
<evidence type="ECO:0000256" key="2">
    <source>
        <dbReference type="ARBA" id="ARBA00022857"/>
    </source>
</evidence>
<sequence>MAASAGDARPTVLQIIKDKGFGGKRTGKVIAITGTTSGIGVETVHALSATGATLLLTARNRFKAEKNLTGILEPGRVLLISLDLDSFASVCAGAKEILAVSKGQVNILINSASVMGLQNHTLTEYCIETQFAGNYLGFFLLFQLPKEGLLANVTPELNSRVVVVVLSAHRAATLPNSDNYNTKKCAYIHKTAYDNAKLAAVYLANAIERLYGARGLHAVTTLEQSTLIFPAICLRGS</sequence>
<gene>
    <name evidence="4" type="ORF">PENNAL_c0001G09523</name>
</gene>
<dbReference type="SUPFAM" id="SSF51735">
    <property type="entry name" value="NAD(P)-binding Rossmann-fold domains"/>
    <property type="match status" value="1"/>
</dbReference>
<keyword evidence="3" id="KW-0560">Oxidoreductase</keyword>
<organism evidence="4 5">
    <name type="scientific">Penicillium nalgiovense</name>
    <dbReference type="NCBI Taxonomy" id="60175"/>
    <lineage>
        <taxon>Eukaryota</taxon>
        <taxon>Fungi</taxon>
        <taxon>Dikarya</taxon>
        <taxon>Ascomycota</taxon>
        <taxon>Pezizomycotina</taxon>
        <taxon>Eurotiomycetes</taxon>
        <taxon>Eurotiomycetidae</taxon>
        <taxon>Eurotiales</taxon>
        <taxon>Aspergillaceae</taxon>
        <taxon>Penicillium</taxon>
    </lineage>
</organism>
<comment type="caution">
    <text evidence="4">The sequence shown here is derived from an EMBL/GenBank/DDBJ whole genome shotgun (WGS) entry which is preliminary data.</text>
</comment>
<dbReference type="InterPro" id="IPR002347">
    <property type="entry name" value="SDR_fam"/>
</dbReference>
<evidence type="ECO:0000313" key="4">
    <source>
        <dbReference type="EMBL" id="OQE96288.1"/>
    </source>
</evidence>
<dbReference type="AlphaFoldDB" id="A0A1V6Z9U0"/>
<comment type="similarity">
    <text evidence="1">Belongs to the short-chain dehydrogenases/reductases (SDR) family.</text>
</comment>
<dbReference type="GO" id="GO:0016491">
    <property type="term" value="F:oxidoreductase activity"/>
    <property type="evidence" value="ECO:0007669"/>
    <property type="project" value="UniProtKB-KW"/>
</dbReference>
<dbReference type="PANTHER" id="PTHR24320:SF272">
    <property type="entry name" value="NAD(P)-BINDING ROSSMANN-FOLD SUPERFAMILY PROTEIN"/>
    <property type="match status" value="1"/>
</dbReference>
<protein>
    <submittedName>
        <fullName evidence="4">Uncharacterized protein</fullName>
    </submittedName>
</protein>
<dbReference type="Gene3D" id="3.40.50.720">
    <property type="entry name" value="NAD(P)-binding Rossmann-like Domain"/>
    <property type="match status" value="1"/>
</dbReference>
<reference evidence="5" key="1">
    <citation type="journal article" date="2017" name="Nat. Microbiol.">
        <title>Global analysis of biosynthetic gene clusters reveals vast potential of secondary metabolite production in Penicillium species.</title>
        <authorList>
            <person name="Nielsen J.C."/>
            <person name="Grijseels S."/>
            <person name="Prigent S."/>
            <person name="Ji B."/>
            <person name="Dainat J."/>
            <person name="Nielsen K.F."/>
            <person name="Frisvad J.C."/>
            <person name="Workman M."/>
            <person name="Nielsen J."/>
        </authorList>
    </citation>
    <scope>NUCLEOTIDE SEQUENCE [LARGE SCALE GENOMIC DNA]</scope>
    <source>
        <strain evidence="5">IBT 13039</strain>
    </source>
</reference>
<dbReference type="PRINTS" id="PR00081">
    <property type="entry name" value="GDHRDH"/>
</dbReference>
<evidence type="ECO:0000256" key="3">
    <source>
        <dbReference type="ARBA" id="ARBA00023002"/>
    </source>
</evidence>
<dbReference type="PANTHER" id="PTHR24320">
    <property type="entry name" value="RETINOL DEHYDROGENASE"/>
    <property type="match status" value="1"/>
</dbReference>
<keyword evidence="5" id="KW-1185">Reference proteome</keyword>
<name>A0A1V6Z9U0_PENNA</name>
<evidence type="ECO:0000313" key="5">
    <source>
        <dbReference type="Proteomes" id="UP000191691"/>
    </source>
</evidence>